<dbReference type="GO" id="GO:0006313">
    <property type="term" value="P:DNA transposition"/>
    <property type="evidence" value="ECO:0007669"/>
    <property type="project" value="UniProtKB-UniRule"/>
</dbReference>
<dbReference type="PANTHER" id="PTHR33217:SF8">
    <property type="entry name" value="MUTATOR FAMILY TRANSPOSASE"/>
    <property type="match status" value="1"/>
</dbReference>
<dbReference type="GO" id="GO:0003677">
    <property type="term" value="F:DNA binding"/>
    <property type="evidence" value="ECO:0007669"/>
    <property type="project" value="UniProtKB-UniRule"/>
</dbReference>
<dbReference type="EMBL" id="FQYX01000078">
    <property type="protein sequence ID" value="SHJ96590.1"/>
    <property type="molecule type" value="Genomic_DNA"/>
</dbReference>
<keyword evidence="8" id="KW-1185">Reference proteome</keyword>
<name>A0A1M6NLN0_9FLAO</name>
<dbReference type="GO" id="GO:0004803">
    <property type="term" value="F:transposase activity"/>
    <property type="evidence" value="ECO:0007669"/>
    <property type="project" value="UniProtKB-UniRule"/>
</dbReference>
<keyword evidence="4 6" id="KW-0238">DNA-binding</keyword>
<evidence type="ECO:0000256" key="1">
    <source>
        <dbReference type="ARBA" id="ARBA00002190"/>
    </source>
</evidence>
<organism evidence="7 8">
    <name type="scientific">Arenibacter nanhaiticus</name>
    <dbReference type="NCBI Taxonomy" id="558155"/>
    <lineage>
        <taxon>Bacteria</taxon>
        <taxon>Pseudomonadati</taxon>
        <taxon>Bacteroidota</taxon>
        <taxon>Flavobacteriia</taxon>
        <taxon>Flavobacteriales</taxon>
        <taxon>Flavobacteriaceae</taxon>
        <taxon>Arenibacter</taxon>
    </lineage>
</organism>
<reference evidence="8" key="1">
    <citation type="submission" date="2016-11" db="EMBL/GenBank/DDBJ databases">
        <authorList>
            <person name="Varghese N."/>
            <person name="Submissions S."/>
        </authorList>
    </citation>
    <scope>NUCLEOTIDE SEQUENCE [LARGE SCALE GENOMIC DNA]</scope>
    <source>
        <strain evidence="8">CGMCC 1.8863</strain>
    </source>
</reference>
<evidence type="ECO:0000256" key="4">
    <source>
        <dbReference type="ARBA" id="ARBA00023125"/>
    </source>
</evidence>
<dbReference type="Proteomes" id="UP000184231">
    <property type="component" value="Unassembled WGS sequence"/>
</dbReference>
<dbReference type="InterPro" id="IPR001207">
    <property type="entry name" value="Transposase_mutator"/>
</dbReference>
<evidence type="ECO:0000256" key="2">
    <source>
        <dbReference type="ARBA" id="ARBA00010961"/>
    </source>
</evidence>
<keyword evidence="5 6" id="KW-0233">DNA recombination</keyword>
<keyword evidence="3 6" id="KW-0815">Transposition</keyword>
<evidence type="ECO:0000256" key="5">
    <source>
        <dbReference type="ARBA" id="ARBA00023172"/>
    </source>
</evidence>
<evidence type="ECO:0000256" key="3">
    <source>
        <dbReference type="ARBA" id="ARBA00022578"/>
    </source>
</evidence>
<dbReference type="NCBIfam" id="NF033543">
    <property type="entry name" value="transpos_IS256"/>
    <property type="match status" value="1"/>
</dbReference>
<dbReference type="RefSeq" id="WP_072766113.1">
    <property type="nucleotide sequence ID" value="NZ_FQYX01000078.1"/>
</dbReference>
<accession>A0A1M6NLN0</accession>
<gene>
    <name evidence="7" type="ORF">SAMN04487911_1781</name>
</gene>
<evidence type="ECO:0000313" key="7">
    <source>
        <dbReference type="EMBL" id="SHJ96590.1"/>
    </source>
</evidence>
<proteinExistence type="inferred from homology"/>
<evidence type="ECO:0000256" key="6">
    <source>
        <dbReference type="RuleBase" id="RU365089"/>
    </source>
</evidence>
<dbReference type="AlphaFoldDB" id="A0A1M6NLN0"/>
<dbReference type="PANTHER" id="PTHR33217">
    <property type="entry name" value="TRANSPOSASE FOR INSERTION SEQUENCE ELEMENT IS1081"/>
    <property type="match status" value="1"/>
</dbReference>
<evidence type="ECO:0000313" key="8">
    <source>
        <dbReference type="Proteomes" id="UP000184231"/>
    </source>
</evidence>
<dbReference type="Pfam" id="PF00872">
    <property type="entry name" value="Transposase_mut"/>
    <property type="match status" value="1"/>
</dbReference>
<protein>
    <recommendedName>
        <fullName evidence="6">Mutator family transposase</fullName>
    </recommendedName>
</protein>
<comment type="similarity">
    <text evidence="2 6">Belongs to the transposase mutator family.</text>
</comment>
<dbReference type="OrthoDB" id="9779930at2"/>
<sequence length="397" mass="45533">MDPELEKQLDALIGKISNKEDFDQVKEQLLKRGIESLLKAEMTAHLGFEKGGAVVGNNQRNGYSEKTIKTQNGEQRIKIPRDRQASFDPVIVPKHQSISQELEDCIQLLYAKGMGNSDIIDFMESTYGVHYSTSQVSIITNQLLEDIKSWQNRPLEDVYPIVWIDAIHYKIRHEGKVVSKACMIVLGINTEGQQDILSMSIVETEKAAAWMSILDDLRSRGVKDIFFLCSDNLSGLDKAVEAIYPNSIRQVCIVHQIRNSLKYVSYKDRKAIMVDIKAIYQADNEKIALEALEVFKQNWGAKYLAAVQSWENNWDNLTAFLSYPKEIRKLIYTTNIIESFNASLRKYTRNKKVFPNDDAALKSIYLAAQSISKKWKKTRSKWGQIYNQLYICFPNRL</sequence>
<comment type="function">
    <text evidence="1 6">Required for the transposition of the insertion element.</text>
</comment>
<keyword evidence="6" id="KW-0814">Transposable element</keyword>